<dbReference type="Proteomes" id="UP000663722">
    <property type="component" value="Chromosome"/>
</dbReference>
<sequence>MERQKIYMKSLIKKNNLSRTFITLNLIIKTVLLFMIVDLTSLASVYAQNISPSGSTKQSLIKVLDTLEKQPIKTDDLLYEKDCANTLLNKCSNLAYEEAKELAIENAVDKFIDSLTKDSIKKLKLTKSNIRQYLTGTMIVPPKFWDDDWAGDSFKLKIRAVIEIKVSDELKQKIIKAEESGVEPPQQTPDEQNKLFAIKKYNEIIELLQTAKWRKVSTILSENLETLTVYLERGQQEDVDNLIEFFKYIDDGDELTRRERIDEAIRKYDEAIKKANRLPSKIKVRYFAEEKKKELLKKKPDSPPRGKISRIKKSYTQGDTVYYTVEAKDDKSVRKMTFKVKNKSSAKKIWKAKGKSVSYKSSFSTDGWKPGKYYYSLLIEDNADNSKEYTGKFVLAKKAKKQITDTTPPTGTMTGIRSRYTAGDTIDYTLDANDDNSLRKMSFKVDNSYVKESWDISGQHINRASFFSTRGWRPGTYAYSFLIEDNAGNTKRYRGSFALTAPKSVDTVRPTGNIIGIERSYKKGDVVHYTVQGKDNKSLRRMTFKVNNIKEPWDVSGKSATRMSFFSTSGWKPGTHSYSLLVEDMAGNSEKYQGKFVLKGKGKAKHSVTRPTEQRTEIRKTSRDVTRPTGGISKIRRSYEEGDTVYYTVQGKDNKSLKKMTFAVKNSSVKKSWDVSGSSATHKSSFSTKRWRPGTYHYSLSLADKANNSQEYKGSFVITERQLLPLDLLKKLKQRFSGNYNKYVELKDREKRGENVDRHLIAVVKNIIEDLRAMDATYKKFPPTPQIKEGIRTTRSALKTKERELRELTQ</sequence>
<accession>A0A975GM38</accession>
<gene>
    <name evidence="3" type="ORF">dnm_025240</name>
</gene>
<keyword evidence="4" id="KW-1185">Reference proteome</keyword>
<feature type="region of interest" description="Disordered" evidence="1">
    <location>
        <begin position="602"/>
        <end position="630"/>
    </location>
</feature>
<evidence type="ECO:0000256" key="1">
    <source>
        <dbReference type="SAM" id="MobiDB-lite"/>
    </source>
</evidence>
<feature type="transmembrane region" description="Helical" evidence="2">
    <location>
        <begin position="21"/>
        <end position="47"/>
    </location>
</feature>
<dbReference type="EMBL" id="CP061800">
    <property type="protein sequence ID" value="QTA86501.1"/>
    <property type="molecule type" value="Genomic_DNA"/>
</dbReference>
<evidence type="ECO:0000256" key="2">
    <source>
        <dbReference type="SAM" id="Phobius"/>
    </source>
</evidence>
<evidence type="ECO:0000313" key="3">
    <source>
        <dbReference type="EMBL" id="QTA86501.1"/>
    </source>
</evidence>
<dbReference type="AlphaFoldDB" id="A0A975GM38"/>
<feature type="compositionally biased region" description="Basic and acidic residues" evidence="1">
    <location>
        <begin position="612"/>
        <end position="626"/>
    </location>
</feature>
<name>A0A975GM38_9BACT</name>
<keyword evidence="2" id="KW-0812">Transmembrane</keyword>
<keyword evidence="2" id="KW-1133">Transmembrane helix</keyword>
<protein>
    <submittedName>
        <fullName evidence="3">Uncharacterized protein</fullName>
    </submittedName>
</protein>
<reference evidence="3" key="1">
    <citation type="journal article" date="2021" name="Microb. Physiol.">
        <title>Proteogenomic Insights into the Physiology of Marine, Sulfate-Reducing, Filamentous Desulfonema limicola and Desulfonema magnum.</title>
        <authorList>
            <person name="Schnaars V."/>
            <person name="Wohlbrand L."/>
            <person name="Scheve S."/>
            <person name="Hinrichs C."/>
            <person name="Reinhardt R."/>
            <person name="Rabus R."/>
        </authorList>
    </citation>
    <scope>NUCLEOTIDE SEQUENCE</scope>
    <source>
        <strain evidence="3">4be13</strain>
    </source>
</reference>
<evidence type="ECO:0000313" key="4">
    <source>
        <dbReference type="Proteomes" id="UP000663722"/>
    </source>
</evidence>
<dbReference type="KEGG" id="dmm:dnm_025240"/>
<keyword evidence="2" id="KW-0472">Membrane</keyword>
<organism evidence="3 4">
    <name type="scientific">Desulfonema magnum</name>
    <dbReference type="NCBI Taxonomy" id="45655"/>
    <lineage>
        <taxon>Bacteria</taxon>
        <taxon>Pseudomonadati</taxon>
        <taxon>Thermodesulfobacteriota</taxon>
        <taxon>Desulfobacteria</taxon>
        <taxon>Desulfobacterales</taxon>
        <taxon>Desulfococcaceae</taxon>
        <taxon>Desulfonema</taxon>
    </lineage>
</organism>
<proteinExistence type="predicted"/>